<dbReference type="InterPro" id="IPR026968">
    <property type="entry name" value="PcaD/CatD"/>
</dbReference>
<name>H5XHA2_9PSEU</name>
<dbReference type="InterPro" id="IPR050266">
    <property type="entry name" value="AB_hydrolase_sf"/>
</dbReference>
<organism evidence="2 3">
    <name type="scientific">Saccharomonospora cyanea NA-134</name>
    <dbReference type="NCBI Taxonomy" id="882082"/>
    <lineage>
        <taxon>Bacteria</taxon>
        <taxon>Bacillati</taxon>
        <taxon>Actinomycetota</taxon>
        <taxon>Actinomycetes</taxon>
        <taxon>Pseudonocardiales</taxon>
        <taxon>Pseudonocardiaceae</taxon>
        <taxon>Saccharomonospora</taxon>
    </lineage>
</organism>
<dbReference type="GO" id="GO:0046464">
    <property type="term" value="P:acylglycerol catabolic process"/>
    <property type="evidence" value="ECO:0007669"/>
    <property type="project" value="TreeGrafter"/>
</dbReference>
<dbReference type="NCBIfam" id="TIGR02427">
    <property type="entry name" value="protocat_pcaD"/>
    <property type="match status" value="1"/>
</dbReference>
<evidence type="ECO:0000313" key="2">
    <source>
        <dbReference type="EMBL" id="EHR60587.1"/>
    </source>
</evidence>
<dbReference type="STRING" id="882082.SaccyDRAFT_1689"/>
<dbReference type="PANTHER" id="PTHR43798">
    <property type="entry name" value="MONOACYLGLYCEROL LIPASE"/>
    <property type="match status" value="1"/>
</dbReference>
<feature type="domain" description="AB hydrolase-1" evidence="1">
    <location>
        <begin position="15"/>
        <end position="238"/>
    </location>
</feature>
<dbReference type="ESTHER" id="9pseu-h5xha2">
    <property type="family name" value="Carboxymethylbutenolide_lactonase"/>
</dbReference>
<reference evidence="2 3" key="1">
    <citation type="submission" date="2011-11" db="EMBL/GenBank/DDBJ databases">
        <title>The Noncontiguous Finished sequence of Saccharomonospora cyanea NA-134.</title>
        <authorList>
            <consortium name="US DOE Joint Genome Institute"/>
            <person name="Lucas S."/>
            <person name="Han J."/>
            <person name="Lapidus A."/>
            <person name="Cheng J.-F."/>
            <person name="Goodwin L."/>
            <person name="Pitluck S."/>
            <person name="Peters L."/>
            <person name="Ovchinnikova G."/>
            <person name="Lu M."/>
            <person name="Detter J.C."/>
            <person name="Han C."/>
            <person name="Tapia R."/>
            <person name="Land M."/>
            <person name="Hauser L."/>
            <person name="Kyrpides N."/>
            <person name="Ivanova N."/>
            <person name="Pagani I."/>
            <person name="Brambilla E.-M."/>
            <person name="Klenk H.-P."/>
            <person name="Woyke T."/>
        </authorList>
    </citation>
    <scope>NUCLEOTIDE SEQUENCE [LARGE SCALE GENOMIC DNA]</scope>
    <source>
        <strain evidence="2 3">NA-134</strain>
    </source>
</reference>
<dbReference type="HOGENOM" id="CLU_020336_50_3_11"/>
<dbReference type="InterPro" id="IPR000073">
    <property type="entry name" value="AB_hydrolase_1"/>
</dbReference>
<dbReference type="PRINTS" id="PR00111">
    <property type="entry name" value="ABHYDROLASE"/>
</dbReference>
<dbReference type="OrthoDB" id="3396704at2"/>
<dbReference type="AlphaFoldDB" id="H5XHA2"/>
<sequence>MKLHHQITGPDTGEVVVLAGSIGSNLSMWDPQVPRLVDAGFRVVRFDNRGHGRTPVPDGPSSLADLGGDVVELLDTLEVERAHLVGLSLGGMIGMWLGAHRPSRIDRLVLCCTSAKLGTPQTWRERATQATTKGMVSIADGSITRWFTPGWIQANPGLAKEFHHMTATVPARGYASCCAAIGGMDLRDALPSITAPTLVVAGADDPATPPEHARLIAERIPDARLEIVDDAAHLGNVEQPETFGDLITKHLTAR</sequence>
<dbReference type="Gene3D" id="3.40.50.1820">
    <property type="entry name" value="alpha/beta hydrolase"/>
    <property type="match status" value="1"/>
</dbReference>
<accession>H5XHA2</accession>
<dbReference type="Pfam" id="PF00561">
    <property type="entry name" value="Abhydrolase_1"/>
    <property type="match status" value="1"/>
</dbReference>
<dbReference type="GO" id="GO:0016020">
    <property type="term" value="C:membrane"/>
    <property type="evidence" value="ECO:0007669"/>
    <property type="project" value="TreeGrafter"/>
</dbReference>
<dbReference type="Proteomes" id="UP000002791">
    <property type="component" value="Chromosome"/>
</dbReference>
<dbReference type="PANTHER" id="PTHR43798:SF33">
    <property type="entry name" value="HYDROLASE, PUTATIVE (AFU_ORTHOLOGUE AFUA_2G14860)-RELATED"/>
    <property type="match status" value="1"/>
</dbReference>
<evidence type="ECO:0000313" key="3">
    <source>
        <dbReference type="Proteomes" id="UP000002791"/>
    </source>
</evidence>
<dbReference type="EMBL" id="CM001440">
    <property type="protein sequence ID" value="EHR60587.1"/>
    <property type="molecule type" value="Genomic_DNA"/>
</dbReference>
<dbReference type="GO" id="GO:0047372">
    <property type="term" value="F:monoacylglycerol lipase activity"/>
    <property type="evidence" value="ECO:0007669"/>
    <property type="project" value="TreeGrafter"/>
</dbReference>
<dbReference type="SUPFAM" id="SSF53474">
    <property type="entry name" value="alpha/beta-Hydrolases"/>
    <property type="match status" value="1"/>
</dbReference>
<dbReference type="RefSeq" id="WP_005455299.1">
    <property type="nucleotide sequence ID" value="NZ_CM001440.1"/>
</dbReference>
<evidence type="ECO:0000259" key="1">
    <source>
        <dbReference type="Pfam" id="PF00561"/>
    </source>
</evidence>
<dbReference type="GO" id="GO:0042952">
    <property type="term" value="P:beta-ketoadipate pathway"/>
    <property type="evidence" value="ECO:0007669"/>
    <property type="project" value="InterPro"/>
</dbReference>
<dbReference type="eggNOG" id="COG2021">
    <property type="taxonomic scope" value="Bacteria"/>
</dbReference>
<dbReference type="GO" id="GO:0047570">
    <property type="term" value="F:3-oxoadipate enol-lactonase activity"/>
    <property type="evidence" value="ECO:0007669"/>
    <property type="project" value="InterPro"/>
</dbReference>
<gene>
    <name evidence="2" type="ORF">SaccyDRAFT_1689</name>
</gene>
<keyword evidence="3" id="KW-1185">Reference proteome</keyword>
<proteinExistence type="predicted"/>
<protein>
    <submittedName>
        <fullName evidence="2">3-oxoadipate enol-lactonase</fullName>
    </submittedName>
</protein>
<dbReference type="InterPro" id="IPR029058">
    <property type="entry name" value="AB_hydrolase_fold"/>
</dbReference>